<reference evidence="5" key="1">
    <citation type="submission" date="2017-02" db="UniProtKB">
        <authorList>
            <consortium name="WormBaseParasite"/>
        </authorList>
    </citation>
    <scope>IDENTIFICATION</scope>
</reference>
<dbReference type="PANTHER" id="PTHR16207:SF11">
    <property type="entry name" value="SET DOMAIN-CONTAINING PROTEIN"/>
    <property type="match status" value="1"/>
</dbReference>
<feature type="compositionally biased region" description="Polar residues" evidence="1">
    <location>
        <begin position="831"/>
        <end position="848"/>
    </location>
</feature>
<feature type="compositionally biased region" description="Basic residues" evidence="1">
    <location>
        <begin position="898"/>
        <end position="916"/>
    </location>
</feature>
<feature type="region of interest" description="Disordered" evidence="1">
    <location>
        <begin position="798"/>
        <end position="975"/>
    </location>
</feature>
<evidence type="ECO:0000313" key="4">
    <source>
        <dbReference type="Proteomes" id="UP000274504"/>
    </source>
</evidence>
<dbReference type="STRING" id="6216.A0A0R3STA9"/>
<feature type="compositionally biased region" description="Basic and acidic residues" evidence="1">
    <location>
        <begin position="966"/>
        <end position="975"/>
    </location>
</feature>
<name>A0A0R3STA9_HYMDI</name>
<feature type="compositionally biased region" description="Basic and acidic residues" evidence="1">
    <location>
        <begin position="881"/>
        <end position="897"/>
    </location>
</feature>
<sequence length="1105" mass="123774">MSKKNLNSLKVPKKATKESALELVGITSNDFTEEIDAHLQDTYRFRKLANEAIRTENAWLIHNRNLDEEFVKARKRMQTGDSLNQSKPVNVSSLYGFLFTRSWNVVKSIATNGLKVGNVQSTRLGKPENGIVLSQCADIGLAHLSYSQSREDESYYAEDLNSESNSTQIKPTYYYIILVRWLKGKVYVVSLTSESREHNLDPQPNHTCHMTKWSRMDPLDPNTLSLSDVFHYNQVYLYEYDEDFELKTTLDHVVPFAVIKCYWNITPEIVSSFNTLNDGLILIPYQVKNMGNPKKSLLGTPPSSFKIPVGENGAPNSEKLLKRGWHVSALFTSPATPSYAFGTAPTISEMATDYPKYPMRRKIKHVPLPISPTDPLVANGRARQAALDKKSINFATPNGDIPSSSIVNTCYLVWPFSQQLGHSDSTAVNSWQFPVDVLSFYGPTAGIFEGLLFPRLVISDLISFSHLHHELAGIREPITSPPDPIVSSDVRDPRRLKEQRSNPAPQPAPPCLPYVHIDRLREWTVPNKENVENDSYKKPGQFAGYKGNYFLLTLPEDYKQQEPVIKLFDTLKMRELACLIKMPCQTTAVLYIFPDSEFSKSIGIPQLIDSETTSFHGILLLPHSLFQTPIGNSACLHNTCARKEQPIDQWNILTSQFVSGLPNGGENCRQKWKENPANAGSGNNIDDPIDVDDPLTFTPMSPQEAFYSFEEGEITEVLPIPGAPVCGNSGDSSAASCDMELETSVDSNIPISPVKSSSHGFNGGTAGIPVPEIPVQVSHQFLLPNAVDSDYNAWVRQRKEQEKAHESSSDVRRSKFFSPESPEQVNGGGARSSTPKSLGSLNQSSSARKCSPKEEEEGEIVDDDEESDSSSEKHRSSHRHNYSDSKVRRDNSRDRGYARRRRSPRSPSPVHRKRSRYSPPPPPPSLRRRSPPSSKRRDRHASDVDYRTTIYRPERSPVSPRRSRSKPAEEDMDYRGYDIYIPKCTEQPKVLPPVKVFDYGGRNSLLGSGDGRGRYMGRSERGHSTRGHNRFHDNDSMTSSPPHSPSYRPKCLLDRAPQLPPTSSLFSSSVQNHAYSSYDPSPAASSSLRRGRGSGHIMTTRHYIN</sequence>
<feature type="compositionally biased region" description="Low complexity" evidence="1">
    <location>
        <begin position="1074"/>
        <end position="1088"/>
    </location>
</feature>
<feature type="compositionally biased region" description="Basic residues" evidence="1">
    <location>
        <begin position="926"/>
        <end position="939"/>
    </location>
</feature>
<evidence type="ECO:0000256" key="1">
    <source>
        <dbReference type="SAM" id="MobiDB-lite"/>
    </source>
</evidence>
<evidence type="ECO:0000313" key="5">
    <source>
        <dbReference type="WBParaSite" id="HDID_0000862301-mRNA-1"/>
    </source>
</evidence>
<dbReference type="Pfam" id="PF12509">
    <property type="entry name" value="DUF3715"/>
    <property type="match status" value="1"/>
</dbReference>
<reference evidence="3 4" key="2">
    <citation type="submission" date="2018-11" db="EMBL/GenBank/DDBJ databases">
        <authorList>
            <consortium name="Pathogen Informatics"/>
        </authorList>
    </citation>
    <scope>NUCLEOTIDE SEQUENCE [LARGE SCALE GENOMIC DNA]</scope>
</reference>
<evidence type="ECO:0000313" key="3">
    <source>
        <dbReference type="EMBL" id="VDL60939.1"/>
    </source>
</evidence>
<feature type="region of interest" description="Disordered" evidence="1">
    <location>
        <begin position="1007"/>
        <end position="1105"/>
    </location>
</feature>
<feature type="region of interest" description="Disordered" evidence="1">
    <location>
        <begin position="478"/>
        <end position="508"/>
    </location>
</feature>
<dbReference type="WBParaSite" id="HDID_0000862301-mRNA-1">
    <property type="protein sequence ID" value="HDID_0000862301-mRNA-1"/>
    <property type="gene ID" value="HDID_0000862301"/>
</dbReference>
<dbReference type="OrthoDB" id="5960959at2759"/>
<dbReference type="GO" id="GO:0005654">
    <property type="term" value="C:nucleoplasm"/>
    <property type="evidence" value="ECO:0007669"/>
    <property type="project" value="TreeGrafter"/>
</dbReference>
<protein>
    <submittedName>
        <fullName evidence="5">DUF3715 domain-containing protein</fullName>
    </submittedName>
</protein>
<feature type="compositionally biased region" description="Basic and acidic residues" evidence="1">
    <location>
        <begin position="798"/>
        <end position="813"/>
    </location>
</feature>
<dbReference type="GO" id="GO:0045814">
    <property type="term" value="P:negative regulation of gene expression, epigenetic"/>
    <property type="evidence" value="ECO:0007669"/>
    <property type="project" value="InterPro"/>
</dbReference>
<dbReference type="EMBL" id="UYSG01011111">
    <property type="protein sequence ID" value="VDL60939.1"/>
    <property type="molecule type" value="Genomic_DNA"/>
</dbReference>
<feature type="compositionally biased region" description="Basic and acidic residues" evidence="1">
    <location>
        <begin position="1011"/>
        <end position="1023"/>
    </location>
</feature>
<proteinExistence type="predicted"/>
<dbReference type="InterPro" id="IPR046432">
    <property type="entry name" value="TASOR"/>
</dbReference>
<dbReference type="PANTHER" id="PTHR16207">
    <property type="entry name" value="SET DOMAIN-CONTAINING PROTEIN"/>
    <property type="match status" value="1"/>
</dbReference>
<feature type="compositionally biased region" description="Polar residues" evidence="1">
    <location>
        <begin position="1061"/>
        <end position="1073"/>
    </location>
</feature>
<feature type="compositionally biased region" description="Acidic residues" evidence="1">
    <location>
        <begin position="854"/>
        <end position="869"/>
    </location>
</feature>
<organism evidence="5">
    <name type="scientific">Hymenolepis diminuta</name>
    <name type="common">Rat tapeworm</name>
    <dbReference type="NCBI Taxonomy" id="6216"/>
    <lineage>
        <taxon>Eukaryota</taxon>
        <taxon>Metazoa</taxon>
        <taxon>Spiralia</taxon>
        <taxon>Lophotrochozoa</taxon>
        <taxon>Platyhelminthes</taxon>
        <taxon>Cestoda</taxon>
        <taxon>Eucestoda</taxon>
        <taxon>Cyclophyllidea</taxon>
        <taxon>Hymenolepididae</taxon>
        <taxon>Hymenolepis</taxon>
    </lineage>
</organism>
<feature type="domain" description="TASOR pseudo-PARP" evidence="2">
    <location>
        <begin position="95"/>
        <end position="251"/>
    </location>
</feature>
<feature type="compositionally biased region" description="Basic and acidic residues" evidence="1">
    <location>
        <begin position="489"/>
        <end position="500"/>
    </location>
</feature>
<evidence type="ECO:0000259" key="2">
    <source>
        <dbReference type="Pfam" id="PF12509"/>
    </source>
</evidence>
<dbReference type="AlphaFoldDB" id="A0A0R3STA9"/>
<gene>
    <name evidence="3" type="ORF">HDID_LOCUS8621</name>
</gene>
<dbReference type="Proteomes" id="UP000274504">
    <property type="component" value="Unassembled WGS sequence"/>
</dbReference>
<accession>A0A0R3STA9</accession>
<dbReference type="InterPro" id="IPR022188">
    <property type="entry name" value="TASOR_DUF3715"/>
</dbReference>